<accession>A0A6J4K055</accession>
<organism evidence="2">
    <name type="scientific">uncultured Gemmatimonadaceae bacterium</name>
    <dbReference type="NCBI Taxonomy" id="246130"/>
    <lineage>
        <taxon>Bacteria</taxon>
        <taxon>Pseudomonadati</taxon>
        <taxon>Gemmatimonadota</taxon>
        <taxon>Gemmatimonadia</taxon>
        <taxon>Gemmatimonadales</taxon>
        <taxon>Gemmatimonadaceae</taxon>
        <taxon>environmental samples</taxon>
    </lineage>
</organism>
<proteinExistence type="predicted"/>
<dbReference type="EMBL" id="CADCTU010000046">
    <property type="protein sequence ID" value="CAA9292149.1"/>
    <property type="molecule type" value="Genomic_DNA"/>
</dbReference>
<feature type="non-terminal residue" evidence="2">
    <location>
        <position position="30"/>
    </location>
</feature>
<name>A0A6J4K055_9BACT</name>
<feature type="compositionally biased region" description="Low complexity" evidence="1">
    <location>
        <begin position="11"/>
        <end position="30"/>
    </location>
</feature>
<feature type="region of interest" description="Disordered" evidence="1">
    <location>
        <begin position="1"/>
        <end position="30"/>
    </location>
</feature>
<evidence type="ECO:0000313" key="2">
    <source>
        <dbReference type="EMBL" id="CAA9292149.1"/>
    </source>
</evidence>
<protein>
    <submittedName>
        <fullName evidence="2">Uncharacterized protein</fullName>
    </submittedName>
</protein>
<dbReference type="AlphaFoldDB" id="A0A6J4K055"/>
<gene>
    <name evidence="2" type="ORF">AVDCRST_MAG11-193</name>
</gene>
<evidence type="ECO:0000256" key="1">
    <source>
        <dbReference type="SAM" id="MobiDB-lite"/>
    </source>
</evidence>
<reference evidence="2" key="1">
    <citation type="submission" date="2020-02" db="EMBL/GenBank/DDBJ databases">
        <authorList>
            <person name="Meier V. D."/>
        </authorList>
    </citation>
    <scope>NUCLEOTIDE SEQUENCE</scope>
    <source>
        <strain evidence="2">AVDCRST_MAG11</strain>
    </source>
</reference>
<sequence>MSDDPRDHSVAPGGPANRPDAAAPPRGEAA</sequence>